<reference evidence="1" key="2">
    <citation type="submission" date="2020-09" db="EMBL/GenBank/DDBJ databases">
        <authorList>
            <person name="Sun Q."/>
            <person name="Zhou Y."/>
        </authorList>
    </citation>
    <scope>NUCLEOTIDE SEQUENCE</scope>
    <source>
        <strain evidence="1">CGMCC 1.15152</strain>
    </source>
</reference>
<evidence type="ECO:0000313" key="1">
    <source>
        <dbReference type="EMBL" id="GGD34950.1"/>
    </source>
</evidence>
<sequence length="73" mass="8073">MSAAVLPRPVAVTRIERAALASARLLTAWVAARAARREARRDVLARRIHAEQTATRDPRQLTYELACGGHSIR</sequence>
<name>A0A917DFX4_9MICO</name>
<gene>
    <name evidence="1" type="ORF">GCM10010915_14190</name>
</gene>
<protein>
    <submittedName>
        <fullName evidence="1">Uncharacterized protein</fullName>
    </submittedName>
</protein>
<proteinExistence type="predicted"/>
<keyword evidence="2" id="KW-1185">Reference proteome</keyword>
<organism evidence="1 2">
    <name type="scientific">Microbacterium faecale</name>
    <dbReference type="NCBI Taxonomy" id="1804630"/>
    <lineage>
        <taxon>Bacteria</taxon>
        <taxon>Bacillati</taxon>
        <taxon>Actinomycetota</taxon>
        <taxon>Actinomycetes</taxon>
        <taxon>Micrococcales</taxon>
        <taxon>Microbacteriaceae</taxon>
        <taxon>Microbacterium</taxon>
    </lineage>
</organism>
<dbReference type="Proteomes" id="UP000633205">
    <property type="component" value="Unassembled WGS sequence"/>
</dbReference>
<dbReference type="RefSeq" id="WP_188711582.1">
    <property type="nucleotide sequence ID" value="NZ_BMHO01000001.1"/>
</dbReference>
<dbReference type="EMBL" id="BMHO01000001">
    <property type="protein sequence ID" value="GGD34950.1"/>
    <property type="molecule type" value="Genomic_DNA"/>
</dbReference>
<accession>A0A917DFX4</accession>
<comment type="caution">
    <text evidence="1">The sequence shown here is derived from an EMBL/GenBank/DDBJ whole genome shotgun (WGS) entry which is preliminary data.</text>
</comment>
<evidence type="ECO:0000313" key="2">
    <source>
        <dbReference type="Proteomes" id="UP000633205"/>
    </source>
</evidence>
<reference evidence="1" key="1">
    <citation type="journal article" date="2014" name="Int. J. Syst. Evol. Microbiol.">
        <title>Complete genome sequence of Corynebacterium casei LMG S-19264T (=DSM 44701T), isolated from a smear-ripened cheese.</title>
        <authorList>
            <consortium name="US DOE Joint Genome Institute (JGI-PGF)"/>
            <person name="Walter F."/>
            <person name="Albersmeier A."/>
            <person name="Kalinowski J."/>
            <person name="Ruckert C."/>
        </authorList>
    </citation>
    <scope>NUCLEOTIDE SEQUENCE</scope>
    <source>
        <strain evidence="1">CGMCC 1.15152</strain>
    </source>
</reference>
<dbReference type="AlphaFoldDB" id="A0A917DFX4"/>